<dbReference type="EMBL" id="CP014327">
    <property type="protein sequence ID" value="AML51783.1"/>
    <property type="molecule type" value="Genomic_DNA"/>
</dbReference>
<name>A0A126V0E5_9RHOB</name>
<dbReference type="InterPro" id="IPR051455">
    <property type="entry name" value="Bact_solute-bind_prot3"/>
</dbReference>
<dbReference type="STRING" id="1579316.RC74_11360"/>
<dbReference type="GO" id="GO:0006865">
    <property type="term" value="P:amino acid transport"/>
    <property type="evidence" value="ECO:0007669"/>
    <property type="project" value="TreeGrafter"/>
</dbReference>
<dbReference type="SUPFAM" id="SSF53850">
    <property type="entry name" value="Periplasmic binding protein-like II"/>
    <property type="match status" value="1"/>
</dbReference>
<evidence type="ECO:0000256" key="2">
    <source>
        <dbReference type="ARBA" id="ARBA00022448"/>
    </source>
</evidence>
<dbReference type="RefSeq" id="WP_039002168.1">
    <property type="nucleotide sequence ID" value="NZ_CP014327.1"/>
</dbReference>
<dbReference type="Pfam" id="PF00497">
    <property type="entry name" value="SBP_bac_3"/>
    <property type="match status" value="1"/>
</dbReference>
<dbReference type="PANTHER" id="PTHR30085">
    <property type="entry name" value="AMINO ACID ABC TRANSPORTER PERMEASE"/>
    <property type="match status" value="1"/>
</dbReference>
<dbReference type="Gene3D" id="3.40.190.10">
    <property type="entry name" value="Periplasmic binding protein-like II"/>
    <property type="match status" value="2"/>
</dbReference>
<keyword evidence="3 4" id="KW-0732">Signal</keyword>
<dbReference type="KEGG" id="hat:RC74_11360"/>
<organism evidence="6 7">
    <name type="scientific">Falsihalocynthiibacter arcticus</name>
    <dbReference type="NCBI Taxonomy" id="1579316"/>
    <lineage>
        <taxon>Bacteria</taxon>
        <taxon>Pseudomonadati</taxon>
        <taxon>Pseudomonadota</taxon>
        <taxon>Alphaproteobacteria</taxon>
        <taxon>Rhodobacterales</taxon>
        <taxon>Roseobacteraceae</taxon>
        <taxon>Falsihalocynthiibacter</taxon>
    </lineage>
</organism>
<accession>A0A126V0E5</accession>
<dbReference type="InterPro" id="IPR001638">
    <property type="entry name" value="Solute-binding_3/MltF_N"/>
</dbReference>
<keyword evidence="7" id="KW-1185">Reference proteome</keyword>
<protein>
    <submittedName>
        <fullName evidence="6">ABC transporter substrate-binding protein</fullName>
    </submittedName>
</protein>
<keyword evidence="2" id="KW-0813">Transport</keyword>
<evidence type="ECO:0000259" key="5">
    <source>
        <dbReference type="SMART" id="SM00062"/>
    </source>
</evidence>
<evidence type="ECO:0000256" key="4">
    <source>
        <dbReference type="SAM" id="SignalP"/>
    </source>
</evidence>
<gene>
    <name evidence="6" type="ORF">RC74_11360</name>
</gene>
<feature type="domain" description="Solute-binding protein family 3/N-terminal" evidence="5">
    <location>
        <begin position="37"/>
        <end position="256"/>
    </location>
</feature>
<dbReference type="OrthoDB" id="6192933at2"/>
<dbReference type="GO" id="GO:0030288">
    <property type="term" value="C:outer membrane-bounded periplasmic space"/>
    <property type="evidence" value="ECO:0007669"/>
    <property type="project" value="TreeGrafter"/>
</dbReference>
<reference evidence="6 7" key="1">
    <citation type="submission" date="2016-02" db="EMBL/GenBank/DDBJ databases">
        <title>Complete genome sequence of Halocynthiibacter arcticus PAMC 20958t from arctic marine sediment.</title>
        <authorList>
            <person name="Lee Y.M."/>
            <person name="Baek K."/>
            <person name="Lee H.K."/>
            <person name="Shin S.C."/>
        </authorList>
    </citation>
    <scope>NUCLEOTIDE SEQUENCE [LARGE SCALE GENOMIC DNA]</scope>
    <source>
        <strain evidence="6">PAMC 20958</strain>
    </source>
</reference>
<comment type="similarity">
    <text evidence="1">Belongs to the bacterial solute-binding protein 3 family.</text>
</comment>
<dbReference type="SMART" id="SM00062">
    <property type="entry name" value="PBPb"/>
    <property type="match status" value="1"/>
</dbReference>
<evidence type="ECO:0000256" key="1">
    <source>
        <dbReference type="ARBA" id="ARBA00010333"/>
    </source>
</evidence>
<proteinExistence type="inferred from homology"/>
<dbReference type="GO" id="GO:0005576">
    <property type="term" value="C:extracellular region"/>
    <property type="evidence" value="ECO:0007669"/>
    <property type="project" value="TreeGrafter"/>
</dbReference>
<feature type="signal peptide" evidence="4">
    <location>
        <begin position="1"/>
        <end position="26"/>
    </location>
</feature>
<evidence type="ECO:0000256" key="3">
    <source>
        <dbReference type="ARBA" id="ARBA00022729"/>
    </source>
</evidence>
<feature type="chain" id="PRO_5007443477" evidence="4">
    <location>
        <begin position="27"/>
        <end position="262"/>
    </location>
</feature>
<dbReference type="AlphaFoldDB" id="A0A126V0E5"/>
<evidence type="ECO:0000313" key="7">
    <source>
        <dbReference type="Proteomes" id="UP000070371"/>
    </source>
</evidence>
<dbReference type="PANTHER" id="PTHR30085:SF6">
    <property type="entry name" value="ABC TRANSPORTER GLUTAMINE-BINDING PROTEIN GLNH"/>
    <property type="match status" value="1"/>
</dbReference>
<dbReference type="Proteomes" id="UP000070371">
    <property type="component" value="Chromosome"/>
</dbReference>
<sequence>MKLLNILKTMLGAAVLSSALTQPAAAAELANIKDAGVINIGVLIDFPPYGIMNENNEPDGYDATVAKMFADDIGVELNLIPVTGPNRIPYLLSGQVDVLVSSLAITPARAEQVDFSNPYAAIRIGIMAEADLDISSADDLDGVSVAVARASGQDATITEIAPEGTVIRRFDDDVSAVQALLSGQVQAIGASNTVMAQIRHVAPGQFDEKFTLNQFRLAIAVTPDAPELLAYANAFLARVTESGALNEVHMQWLDEPLPDFTE</sequence>
<evidence type="ECO:0000313" key="6">
    <source>
        <dbReference type="EMBL" id="AML51783.1"/>
    </source>
</evidence>